<keyword evidence="4 7" id="KW-0812">Transmembrane</keyword>
<evidence type="ECO:0000256" key="3">
    <source>
        <dbReference type="ARBA" id="ARBA00022475"/>
    </source>
</evidence>
<evidence type="ECO:0000256" key="7">
    <source>
        <dbReference type="SAM" id="Phobius"/>
    </source>
</evidence>
<sequence>MKRRHLVKVFLCLVILTLYHLAETTQVYGETTIDELEPNDYQKNKGNKEYKLNQQQSNQRSSIPEEQKTLTFEGEKVSNDDQVLQSLFSSEVKNSNTIKAKAEGLGLFSSEEKVAQSSVEDSVTSKGSPLTLLIIVLGSICMLLLIVILVVWGKSLKQEVQKR</sequence>
<keyword evidence="5 7" id="KW-1133">Transmembrane helix</keyword>
<organism evidence="9 10">
    <name type="scientific">Bacillus weihaiensis</name>
    <dbReference type="NCBI Taxonomy" id="1547283"/>
    <lineage>
        <taxon>Bacteria</taxon>
        <taxon>Bacillati</taxon>
        <taxon>Bacillota</taxon>
        <taxon>Bacilli</taxon>
        <taxon>Bacillales</taxon>
        <taxon>Bacillaceae</taxon>
        <taxon>Bacillus</taxon>
    </lineage>
</organism>
<dbReference type="KEGG" id="bwh:A9C19_20585"/>
<evidence type="ECO:0000256" key="4">
    <source>
        <dbReference type="ARBA" id="ARBA00022692"/>
    </source>
</evidence>
<dbReference type="AlphaFoldDB" id="A0A1L3MX24"/>
<feature type="transmembrane region" description="Helical" evidence="7">
    <location>
        <begin position="130"/>
        <end position="153"/>
    </location>
</feature>
<keyword evidence="6 7" id="KW-0472">Membrane</keyword>
<dbReference type="GO" id="GO:0005886">
    <property type="term" value="C:plasma membrane"/>
    <property type="evidence" value="ECO:0007669"/>
    <property type="project" value="UniProtKB-SubCell"/>
</dbReference>
<dbReference type="InterPro" id="IPR034026">
    <property type="entry name" value="EssA"/>
</dbReference>
<keyword evidence="3" id="KW-1003">Cell membrane</keyword>
<comment type="similarity">
    <text evidence="2">Belongs to the EssA family.</text>
</comment>
<evidence type="ECO:0000313" key="10">
    <source>
        <dbReference type="Proteomes" id="UP000181936"/>
    </source>
</evidence>
<evidence type="ECO:0000256" key="8">
    <source>
        <dbReference type="SAM" id="SignalP"/>
    </source>
</evidence>
<evidence type="ECO:0000313" key="9">
    <source>
        <dbReference type="EMBL" id="APH06876.1"/>
    </source>
</evidence>
<dbReference type="Proteomes" id="UP000181936">
    <property type="component" value="Chromosome"/>
</dbReference>
<evidence type="ECO:0000256" key="2">
    <source>
        <dbReference type="ARBA" id="ARBA00008570"/>
    </source>
</evidence>
<evidence type="ECO:0000256" key="5">
    <source>
        <dbReference type="ARBA" id="ARBA00022989"/>
    </source>
</evidence>
<dbReference type="OrthoDB" id="2437241at2"/>
<evidence type="ECO:0000256" key="1">
    <source>
        <dbReference type="ARBA" id="ARBA00004162"/>
    </source>
</evidence>
<dbReference type="RefSeq" id="WP_072581669.1">
    <property type="nucleotide sequence ID" value="NZ_CP016020.1"/>
</dbReference>
<dbReference type="InterPro" id="IPR018920">
    <property type="entry name" value="EssA/YueC"/>
</dbReference>
<keyword evidence="8" id="KW-0732">Signal</keyword>
<proteinExistence type="inferred from homology"/>
<protein>
    <submittedName>
        <fullName evidence="9">Type VII secretion protein EssA</fullName>
    </submittedName>
</protein>
<comment type="subcellular location">
    <subcellularLocation>
        <location evidence="1">Cell membrane</location>
        <topology evidence="1">Single-pass membrane protein</topology>
    </subcellularLocation>
</comment>
<dbReference type="Pfam" id="PF10661">
    <property type="entry name" value="EssA"/>
    <property type="match status" value="1"/>
</dbReference>
<dbReference type="STRING" id="1547283.A9C19_20585"/>
<dbReference type="NCBIfam" id="TIGR03927">
    <property type="entry name" value="T7SS_EssA_Firm"/>
    <property type="match status" value="1"/>
</dbReference>
<accession>A0A1L3MX24</accession>
<evidence type="ECO:0000256" key="6">
    <source>
        <dbReference type="ARBA" id="ARBA00023136"/>
    </source>
</evidence>
<name>A0A1L3MX24_9BACI</name>
<gene>
    <name evidence="9" type="ORF">A9C19_20585</name>
</gene>
<feature type="signal peptide" evidence="8">
    <location>
        <begin position="1"/>
        <end position="22"/>
    </location>
</feature>
<keyword evidence="10" id="KW-1185">Reference proteome</keyword>
<dbReference type="EMBL" id="CP016020">
    <property type="protein sequence ID" value="APH06876.1"/>
    <property type="molecule type" value="Genomic_DNA"/>
</dbReference>
<reference evidence="9 10" key="1">
    <citation type="journal article" date="2016" name="Sci. Rep.">
        <title>Complete genome sequence and transcriptomic analysis of a novel marine strain Bacillus weihaiensis reveals the mechanism of brown algae degradation.</title>
        <authorList>
            <person name="Zhu Y."/>
            <person name="Chen P."/>
            <person name="Bao Y."/>
            <person name="Men Y."/>
            <person name="Zeng Y."/>
            <person name="Yang J."/>
            <person name="Sun J."/>
            <person name="Sun Y."/>
        </authorList>
    </citation>
    <scope>NUCLEOTIDE SEQUENCE [LARGE SCALE GENOMIC DNA]</scope>
    <source>
        <strain evidence="9 10">Alg07</strain>
    </source>
</reference>
<feature type="chain" id="PRO_5038485925" evidence="8">
    <location>
        <begin position="23"/>
        <end position="163"/>
    </location>
</feature>